<proteinExistence type="predicted"/>
<dbReference type="EnsemblPlants" id="AVESA.00010b.r2.5DG0934130.1">
    <property type="protein sequence ID" value="AVESA.00010b.r2.5DG0934130.1.CDS.1"/>
    <property type="gene ID" value="AVESA.00010b.r2.5DG0934130"/>
</dbReference>
<organism evidence="1 2">
    <name type="scientific">Avena sativa</name>
    <name type="common">Oat</name>
    <dbReference type="NCBI Taxonomy" id="4498"/>
    <lineage>
        <taxon>Eukaryota</taxon>
        <taxon>Viridiplantae</taxon>
        <taxon>Streptophyta</taxon>
        <taxon>Embryophyta</taxon>
        <taxon>Tracheophyta</taxon>
        <taxon>Spermatophyta</taxon>
        <taxon>Magnoliopsida</taxon>
        <taxon>Liliopsida</taxon>
        <taxon>Poales</taxon>
        <taxon>Poaceae</taxon>
        <taxon>BOP clade</taxon>
        <taxon>Pooideae</taxon>
        <taxon>Poodae</taxon>
        <taxon>Poeae</taxon>
        <taxon>Poeae Chloroplast Group 1 (Aveneae type)</taxon>
        <taxon>Aveninae</taxon>
        <taxon>Avena</taxon>
    </lineage>
</organism>
<dbReference type="Proteomes" id="UP001732700">
    <property type="component" value="Chromosome 5D"/>
</dbReference>
<reference evidence="1" key="2">
    <citation type="submission" date="2025-09" db="UniProtKB">
        <authorList>
            <consortium name="EnsemblPlants"/>
        </authorList>
    </citation>
    <scope>IDENTIFICATION</scope>
</reference>
<evidence type="ECO:0000313" key="2">
    <source>
        <dbReference type="Proteomes" id="UP001732700"/>
    </source>
</evidence>
<accession>A0ACD5Y356</accession>
<keyword evidence="2" id="KW-1185">Reference proteome</keyword>
<reference evidence="1" key="1">
    <citation type="submission" date="2021-05" db="EMBL/GenBank/DDBJ databases">
        <authorList>
            <person name="Scholz U."/>
            <person name="Mascher M."/>
            <person name="Fiebig A."/>
        </authorList>
    </citation>
    <scope>NUCLEOTIDE SEQUENCE [LARGE SCALE GENOMIC DNA]</scope>
</reference>
<protein>
    <submittedName>
        <fullName evidence="1">Uncharacterized protein</fullName>
    </submittedName>
</protein>
<evidence type="ECO:0000313" key="1">
    <source>
        <dbReference type="EnsemblPlants" id="AVESA.00010b.r2.5DG0934130.1.CDS.1"/>
    </source>
</evidence>
<name>A0ACD5Y356_AVESA</name>
<sequence>MAVEDVGGTNTAAAAAAAAAAACRRRWRCADAARYVVALAVTAAILTVLAHAIRVLLRPQDLFLQIDNGFVAVERGTWPAWNLSFSLDLEVTNPSGRVAIYYEHVYAYLYGRANNASEAAFFVAMSIGSISLKQQSTEVEYLRSTWPNLTSPGYKPYFDLFNSSGNNGIPGGVVAVNGSLTIGLNSWHNKTPTAATYYCWPVAIGGDSSENVGKGDALCMDNPPMPDATLNEDSWRSFVL</sequence>